<dbReference type="PANTHER" id="PTHR14167">
    <property type="entry name" value="SH3 DOMAIN-CONTAINING"/>
    <property type="match status" value="1"/>
</dbReference>
<evidence type="ECO:0000256" key="2">
    <source>
        <dbReference type="ARBA" id="ARBA00022443"/>
    </source>
</evidence>
<name>A0ABR2VN97_9FUNG</name>
<evidence type="ECO:0000256" key="1">
    <source>
        <dbReference type="ARBA" id="ARBA00004170"/>
    </source>
</evidence>
<comment type="caution">
    <text evidence="8">The sequence shown here is derived from an EMBL/GenBank/DDBJ whole genome shotgun (WGS) entry which is preliminary data.</text>
</comment>
<evidence type="ECO:0000313" key="9">
    <source>
        <dbReference type="Proteomes" id="UP001479436"/>
    </source>
</evidence>
<feature type="compositionally biased region" description="Polar residues" evidence="6">
    <location>
        <begin position="155"/>
        <end position="164"/>
    </location>
</feature>
<dbReference type="Pfam" id="PF14604">
    <property type="entry name" value="SH3_9"/>
    <property type="match status" value="1"/>
</dbReference>
<keyword evidence="9" id="KW-1185">Reference proteome</keyword>
<organism evidence="8 9">
    <name type="scientific">Basidiobolus ranarum</name>
    <dbReference type="NCBI Taxonomy" id="34480"/>
    <lineage>
        <taxon>Eukaryota</taxon>
        <taxon>Fungi</taxon>
        <taxon>Fungi incertae sedis</taxon>
        <taxon>Zoopagomycota</taxon>
        <taxon>Entomophthoromycotina</taxon>
        <taxon>Basidiobolomycetes</taxon>
        <taxon>Basidiobolales</taxon>
        <taxon>Basidiobolaceae</taxon>
        <taxon>Basidiobolus</taxon>
    </lineage>
</organism>
<comment type="subcellular location">
    <subcellularLocation>
        <location evidence="1">Membrane</location>
        <topology evidence="1">Peripheral membrane protein</topology>
    </subcellularLocation>
</comment>
<sequence>MLVLEKIEAANRESHAIERLAKQKIDAACREKEDLEKKFRERMHQVEIAIKKTELEKNEIQNGKQNMCSSHVPPPVPPPPLPISSSPSLVGNQPLWLNHKPPSPTDFPRTSISSIQKVPISSRQRCGKDLQSYPFVSQPPVHHKRHSGRAVMSHHGTSQPRDNQQPLDKLQIGDFMQHGHSTLESVTCSDSASTLSFSVKTLYSYTAPGDEYLGFEKNAYIVVDPAFESEDWWFGKLENSQVKGWFPKTYVSIEKIPGQVPFLARVLYDYKGVRNDELDVKADSVVDILEKTDVNWWKAQYQGNIGMIPARYVQQLMTTAH</sequence>
<dbReference type="SUPFAM" id="SSF50044">
    <property type="entry name" value="SH3-domain"/>
    <property type="match status" value="2"/>
</dbReference>
<dbReference type="EMBL" id="JASJQH010009344">
    <property type="protein sequence ID" value="KAK9679954.1"/>
    <property type="molecule type" value="Genomic_DNA"/>
</dbReference>
<reference evidence="8 9" key="1">
    <citation type="submission" date="2023-04" db="EMBL/GenBank/DDBJ databases">
        <title>Genome of Basidiobolus ranarum AG-B5.</title>
        <authorList>
            <person name="Stajich J.E."/>
            <person name="Carter-House D."/>
            <person name="Gryganskyi A."/>
        </authorList>
    </citation>
    <scope>NUCLEOTIDE SEQUENCE [LARGE SCALE GENOMIC DNA]</scope>
    <source>
        <strain evidence="8 9">AG-B5</strain>
    </source>
</reference>
<dbReference type="CDD" id="cd00174">
    <property type="entry name" value="SH3"/>
    <property type="match status" value="1"/>
</dbReference>
<protein>
    <recommendedName>
        <fullName evidence="7">SH3 domain-containing protein</fullName>
    </recommendedName>
</protein>
<feature type="compositionally biased region" description="Pro residues" evidence="6">
    <location>
        <begin position="72"/>
        <end position="82"/>
    </location>
</feature>
<dbReference type="InterPro" id="IPR036028">
    <property type="entry name" value="SH3-like_dom_sf"/>
</dbReference>
<proteinExistence type="predicted"/>
<feature type="region of interest" description="Disordered" evidence="6">
    <location>
        <begin position="136"/>
        <end position="164"/>
    </location>
</feature>
<dbReference type="SMART" id="SM00326">
    <property type="entry name" value="SH3"/>
    <property type="match status" value="2"/>
</dbReference>
<evidence type="ECO:0000256" key="3">
    <source>
        <dbReference type="ARBA" id="ARBA00023054"/>
    </source>
</evidence>
<feature type="domain" description="SH3" evidence="7">
    <location>
        <begin position="259"/>
        <end position="318"/>
    </location>
</feature>
<evidence type="ECO:0000259" key="7">
    <source>
        <dbReference type="PROSITE" id="PS50002"/>
    </source>
</evidence>
<dbReference type="Proteomes" id="UP001479436">
    <property type="component" value="Unassembled WGS sequence"/>
</dbReference>
<evidence type="ECO:0000313" key="8">
    <source>
        <dbReference type="EMBL" id="KAK9679954.1"/>
    </source>
</evidence>
<keyword evidence="4" id="KW-0472">Membrane</keyword>
<dbReference type="PROSITE" id="PS50002">
    <property type="entry name" value="SH3"/>
    <property type="match status" value="2"/>
</dbReference>
<evidence type="ECO:0000256" key="6">
    <source>
        <dbReference type="SAM" id="MobiDB-lite"/>
    </source>
</evidence>
<dbReference type="InterPro" id="IPR050384">
    <property type="entry name" value="Endophilin_SH3RF"/>
</dbReference>
<dbReference type="Gene3D" id="2.30.30.40">
    <property type="entry name" value="SH3 Domains"/>
    <property type="match status" value="2"/>
</dbReference>
<gene>
    <name evidence="8" type="ORF">K7432_016095</name>
</gene>
<keyword evidence="3" id="KW-0175">Coiled coil</keyword>
<dbReference type="PRINTS" id="PR00452">
    <property type="entry name" value="SH3DOMAIN"/>
</dbReference>
<keyword evidence="2 5" id="KW-0728">SH3 domain</keyword>
<feature type="domain" description="SH3" evidence="7">
    <location>
        <begin position="194"/>
        <end position="256"/>
    </location>
</feature>
<evidence type="ECO:0000256" key="4">
    <source>
        <dbReference type="ARBA" id="ARBA00023136"/>
    </source>
</evidence>
<dbReference type="InterPro" id="IPR001452">
    <property type="entry name" value="SH3_domain"/>
</dbReference>
<evidence type="ECO:0000256" key="5">
    <source>
        <dbReference type="PROSITE-ProRule" id="PRU00192"/>
    </source>
</evidence>
<feature type="region of interest" description="Disordered" evidence="6">
    <location>
        <begin position="65"/>
        <end position="88"/>
    </location>
</feature>
<dbReference type="PANTHER" id="PTHR14167:SF81">
    <property type="entry name" value="ENDOPHILIN-A"/>
    <property type="match status" value="1"/>
</dbReference>
<dbReference type="Pfam" id="PF00018">
    <property type="entry name" value="SH3_1"/>
    <property type="match status" value="1"/>
</dbReference>
<accession>A0ABR2VN97</accession>